<dbReference type="AlphaFoldDB" id="A0A1G5IJP9"/>
<keyword evidence="3" id="KW-1185">Reference proteome</keyword>
<accession>A0A1G5IJP9</accession>
<sequence>MPFPKKHLSLKYLFALTLALVFTNCQDDDAQPDSSGRNGGAAYRYQAVLIDLPETQLTQNHYGATLAGQNILLLKVDDHTLVFSVPGDFPLGNAELLVPELDNMKIAYNIVQPALTQSAEATIAPLILNFETYFASIETPNEDSNLALNNYLAFKNYVDTQATAEEKMEIALFYQTNKTVIDDFLSVEDLGGRVLSSNDVSEELRQKIYTKFGKAGAMAIAAALGGAGIGGIIAGPVGAAIGAAAAFSVVYHKNKEIGDDIGNDYGIAYENAVNGVTGENDRNTTSTMSLSSDTPATFTFQIARRTIIATDGSNQNEAMQKYFSSVSMFNEAVDHMNGIINSISIVDFTEFSHETVPSDSNAQQQDVTLETMNNFSFSIAHPNLQLINSTLENEGLLNLKVKIVNTTQPSVSGELRYAYSDALNGFSGKFPIEVENNLQGTWTLTHFDGYAMGIWDNADCPRYRTVSGSITFTGQSFSAQSYSQDQGTWMDEFGQIQCSTMSSGNETFTGNYAGDGSNYLVTNLQLSGPTIGGNPNGHITVVDNNHIEMTLNVIWDGVEPDTVVLKYTRQ</sequence>
<reference evidence="2 3" key="1">
    <citation type="submission" date="2016-10" db="EMBL/GenBank/DDBJ databases">
        <authorList>
            <person name="de Groot N.N."/>
        </authorList>
    </citation>
    <scope>NUCLEOTIDE SEQUENCE [LARGE SCALE GENOMIC DNA]</scope>
    <source>
        <strain evidence="2 3">CGMCC 1.7031</strain>
    </source>
</reference>
<dbReference type="EMBL" id="FMVF01000010">
    <property type="protein sequence ID" value="SCY75779.1"/>
    <property type="molecule type" value="Genomic_DNA"/>
</dbReference>
<dbReference type="RefSeq" id="WP_139149651.1">
    <property type="nucleotide sequence ID" value="NZ_FMVF01000010.1"/>
</dbReference>
<keyword evidence="1" id="KW-0732">Signal</keyword>
<gene>
    <name evidence="2" type="ORF">SAMN02927903_02265</name>
</gene>
<protein>
    <submittedName>
        <fullName evidence="2">Uncharacterized protein</fullName>
    </submittedName>
</protein>
<dbReference type="Proteomes" id="UP000199354">
    <property type="component" value="Unassembled WGS sequence"/>
</dbReference>
<evidence type="ECO:0000256" key="1">
    <source>
        <dbReference type="SAM" id="SignalP"/>
    </source>
</evidence>
<dbReference type="OrthoDB" id="1352305at2"/>
<name>A0A1G5IJP9_9FLAO</name>
<evidence type="ECO:0000313" key="3">
    <source>
        <dbReference type="Proteomes" id="UP000199354"/>
    </source>
</evidence>
<organism evidence="2 3">
    <name type="scientific">Flavobacterium caeni</name>
    <dbReference type="NCBI Taxonomy" id="490189"/>
    <lineage>
        <taxon>Bacteria</taxon>
        <taxon>Pseudomonadati</taxon>
        <taxon>Bacteroidota</taxon>
        <taxon>Flavobacteriia</taxon>
        <taxon>Flavobacteriales</taxon>
        <taxon>Flavobacteriaceae</taxon>
        <taxon>Flavobacterium</taxon>
    </lineage>
</organism>
<feature type="chain" id="PRO_5011792125" evidence="1">
    <location>
        <begin position="28"/>
        <end position="570"/>
    </location>
</feature>
<feature type="signal peptide" evidence="1">
    <location>
        <begin position="1"/>
        <end position="27"/>
    </location>
</feature>
<dbReference type="STRING" id="490189.SAMN02927903_02265"/>
<evidence type="ECO:0000313" key="2">
    <source>
        <dbReference type="EMBL" id="SCY75779.1"/>
    </source>
</evidence>
<proteinExistence type="predicted"/>